<evidence type="ECO:0000313" key="3">
    <source>
        <dbReference type="Proteomes" id="UP000786811"/>
    </source>
</evidence>
<comment type="caution">
    <text evidence="2">The sequence shown here is derived from an EMBL/GenBank/DDBJ whole genome shotgun (WGS) entry which is preliminary data.</text>
</comment>
<reference evidence="2" key="1">
    <citation type="submission" date="2021-04" db="EMBL/GenBank/DDBJ databases">
        <authorList>
            <person name="Chebbi M.A.C M."/>
        </authorList>
    </citation>
    <scope>NUCLEOTIDE SEQUENCE</scope>
</reference>
<dbReference type="InterPro" id="IPR011333">
    <property type="entry name" value="SKP1/BTB/POZ_sf"/>
</dbReference>
<proteinExistence type="predicted"/>
<feature type="domain" description="BTB" evidence="1">
    <location>
        <begin position="202"/>
        <end position="263"/>
    </location>
</feature>
<sequence>MSIPLKKRTDFIKKIEVWTVPNFSSCLLAESKLEDSHPEFKAGFDNNFHHEFKAGFNDNDKWLVSVTLKTRPASRFKKSISVKVDPVNPSEIKHPIYASVLAVGHYNYRFQVYSKIRQPDVNYDSKDYRNREHSMAFGFHIDQSPPYGSLYFVNGTLTLEIEINTYRDKDTCFPTHPHPVERIDSRVPDSLLELYQTRNDNGDVIIKVQNNEFKIHKNVLETRCPVLNELIGDSNLLALEDINPKVFEMVVEYLYTGYVLNTNDQLVDNAECLLEAGHRFKLESLKNICIRPLTEYYIVKDNLVDAKILAIRCKSVALSLYLWDLHVFNSKHKFRYSKENMPSDYELWRRGTILGGHLMYLGEEVKKRGFDPQDLLEEK</sequence>
<dbReference type="OrthoDB" id="7554521at2759"/>
<dbReference type="Pfam" id="PF00651">
    <property type="entry name" value="BTB"/>
    <property type="match status" value="1"/>
</dbReference>
<dbReference type="EMBL" id="CAJNRD030001118">
    <property type="protein sequence ID" value="CAG5081374.1"/>
    <property type="molecule type" value="Genomic_DNA"/>
</dbReference>
<dbReference type="PROSITE" id="PS50097">
    <property type="entry name" value="BTB"/>
    <property type="match status" value="1"/>
</dbReference>
<dbReference type="CDD" id="cd18186">
    <property type="entry name" value="BTB_POZ_ZBTB_KLHL-like"/>
    <property type="match status" value="1"/>
</dbReference>
<dbReference type="InterPro" id="IPR000210">
    <property type="entry name" value="BTB/POZ_dom"/>
</dbReference>
<name>A0A8J2H7D9_COTCN</name>
<keyword evidence="3" id="KW-1185">Reference proteome</keyword>
<evidence type="ECO:0000313" key="2">
    <source>
        <dbReference type="EMBL" id="CAG5081374.1"/>
    </source>
</evidence>
<dbReference type="SUPFAM" id="SSF54695">
    <property type="entry name" value="POZ domain"/>
    <property type="match status" value="1"/>
</dbReference>
<dbReference type="Gene3D" id="3.30.710.10">
    <property type="entry name" value="Potassium Channel Kv1.1, Chain A"/>
    <property type="match status" value="1"/>
</dbReference>
<protein>
    <submittedName>
        <fullName evidence="2">Similar to spop: Speckle-type POZ protein (Xenopus tropicalis)</fullName>
    </submittedName>
</protein>
<dbReference type="Proteomes" id="UP000786811">
    <property type="component" value="Unassembled WGS sequence"/>
</dbReference>
<gene>
    <name evidence="2" type="ORF">HICCMSTLAB_LOCUS3267</name>
</gene>
<organism evidence="2 3">
    <name type="scientific">Cotesia congregata</name>
    <name type="common">Parasitoid wasp</name>
    <name type="synonym">Apanteles congregatus</name>
    <dbReference type="NCBI Taxonomy" id="51543"/>
    <lineage>
        <taxon>Eukaryota</taxon>
        <taxon>Metazoa</taxon>
        <taxon>Ecdysozoa</taxon>
        <taxon>Arthropoda</taxon>
        <taxon>Hexapoda</taxon>
        <taxon>Insecta</taxon>
        <taxon>Pterygota</taxon>
        <taxon>Neoptera</taxon>
        <taxon>Endopterygota</taxon>
        <taxon>Hymenoptera</taxon>
        <taxon>Apocrita</taxon>
        <taxon>Ichneumonoidea</taxon>
        <taxon>Braconidae</taxon>
        <taxon>Microgastrinae</taxon>
        <taxon>Cotesia</taxon>
    </lineage>
</organism>
<dbReference type="AlphaFoldDB" id="A0A8J2H7D9"/>
<dbReference type="SMART" id="SM00225">
    <property type="entry name" value="BTB"/>
    <property type="match status" value="1"/>
</dbReference>
<accession>A0A8J2H7D9</accession>
<evidence type="ECO:0000259" key="1">
    <source>
        <dbReference type="PROSITE" id="PS50097"/>
    </source>
</evidence>
<dbReference type="PANTHER" id="PTHR24413">
    <property type="entry name" value="SPECKLE-TYPE POZ PROTEIN"/>
    <property type="match status" value="1"/>
</dbReference>